<sequence length="155" mass="17683">MIANSLFNWITFNFSFAMRNIDLFSILWMVIALAIMVGLFVLLIFKSHKLVNLLKLDKNFDDERVEIGNLNPSSIVKLALIIIGGLMIINNIPVFLSQILFAFKRDSMGTEFHPNDYYNFIASGIKVLVGTLILTNYSALSKRLKLKEKTDNLHQ</sequence>
<feature type="transmembrane region" description="Helical" evidence="1">
    <location>
        <begin position="78"/>
        <end position="100"/>
    </location>
</feature>
<dbReference type="Proteomes" id="UP000285794">
    <property type="component" value="Unassembled WGS sequence"/>
</dbReference>
<keyword evidence="3" id="KW-1185">Reference proteome</keyword>
<evidence type="ECO:0000313" key="2">
    <source>
        <dbReference type="EMBL" id="RRG21002.1"/>
    </source>
</evidence>
<evidence type="ECO:0000256" key="1">
    <source>
        <dbReference type="SAM" id="Phobius"/>
    </source>
</evidence>
<dbReference type="EMBL" id="QQWG01000010">
    <property type="protein sequence ID" value="RRG21002.1"/>
    <property type="molecule type" value="Genomic_DNA"/>
</dbReference>
<name>A0A425Y052_9BACT</name>
<organism evidence="2 3">
    <name type="scientific">Ancylomarina euxinus</name>
    <dbReference type="NCBI Taxonomy" id="2283627"/>
    <lineage>
        <taxon>Bacteria</taxon>
        <taxon>Pseudomonadati</taxon>
        <taxon>Bacteroidota</taxon>
        <taxon>Bacteroidia</taxon>
        <taxon>Marinilabiliales</taxon>
        <taxon>Marinifilaceae</taxon>
        <taxon>Ancylomarina</taxon>
    </lineage>
</organism>
<feature type="transmembrane region" description="Helical" evidence="1">
    <location>
        <begin position="23"/>
        <end position="45"/>
    </location>
</feature>
<gene>
    <name evidence="2" type="ORF">DWB61_11315</name>
</gene>
<keyword evidence="1" id="KW-0472">Membrane</keyword>
<keyword evidence="1" id="KW-0812">Transmembrane</keyword>
<feature type="transmembrane region" description="Helical" evidence="1">
    <location>
        <begin position="120"/>
        <end position="140"/>
    </location>
</feature>
<comment type="caution">
    <text evidence="2">The sequence shown here is derived from an EMBL/GenBank/DDBJ whole genome shotgun (WGS) entry which is preliminary data.</text>
</comment>
<keyword evidence="1" id="KW-1133">Transmembrane helix</keyword>
<dbReference type="AlphaFoldDB" id="A0A425Y052"/>
<proteinExistence type="predicted"/>
<evidence type="ECO:0000313" key="3">
    <source>
        <dbReference type="Proteomes" id="UP000285794"/>
    </source>
</evidence>
<accession>A0A425Y052</accession>
<protein>
    <submittedName>
        <fullName evidence="2">Uncharacterized protein</fullName>
    </submittedName>
</protein>
<reference evidence="2 3" key="1">
    <citation type="submission" date="2018-07" db="EMBL/GenBank/DDBJ databases">
        <title>Draft genome sequence of Ancylomarina sp. M1P.</title>
        <authorList>
            <person name="Yadav S."/>
            <person name="Villanueva L."/>
            <person name="Damste J.S.S."/>
        </authorList>
    </citation>
    <scope>NUCLEOTIDE SEQUENCE [LARGE SCALE GENOMIC DNA]</scope>
    <source>
        <strain evidence="2 3">M1P</strain>
    </source>
</reference>